<dbReference type="Proteomes" id="UP000232323">
    <property type="component" value="Unassembled WGS sequence"/>
</dbReference>
<protein>
    <recommendedName>
        <fullName evidence="4">PCI domain-containing protein</fullName>
    </recommendedName>
</protein>
<evidence type="ECO:0000313" key="6">
    <source>
        <dbReference type="Proteomes" id="UP000232323"/>
    </source>
</evidence>
<evidence type="ECO:0000259" key="4">
    <source>
        <dbReference type="PROSITE" id="PS50250"/>
    </source>
</evidence>
<sequence>MDEESKLHQFVLLAKGIRGRGLVDLILKATSDPIIFSYGELLDVPSVSDLANGELSSHLALLKIFAFGTWPMFKAQSSSLPEVSTQQALKLKQLTVVSLATSSKILPYATLMQQLDIQTVRELEDFIISECFYKGLVKGRLDQRQRCLQVHDVIGRDVPVDQLGDIEQSLGTWLSDCENVLRGIEQRIHYSTLAGEASKRHQADFDAKLDEAKKSVKTELELTMREGGGFLGLDEDGDYMDEDRLDRPMTGMGGSGTSRGGAGAAPAGGRPKSRRR</sequence>
<dbReference type="Pfam" id="PF22061">
    <property type="entry name" value="CSN7_HB_subdom"/>
    <property type="match status" value="1"/>
</dbReference>
<dbReference type="InterPro" id="IPR045237">
    <property type="entry name" value="COPS7/eIF3m"/>
</dbReference>
<dbReference type="STRING" id="1157962.A0A250X1R7"/>
<comment type="similarity">
    <text evidence="1">Belongs to the CSN7/EIF3M family. CSN7 subfamily.</text>
</comment>
<dbReference type="OrthoDB" id="10265275at2759"/>
<evidence type="ECO:0000256" key="2">
    <source>
        <dbReference type="ARBA" id="ARBA00022790"/>
    </source>
</evidence>
<dbReference type="PANTHER" id="PTHR15350:SF5">
    <property type="entry name" value="COP9 SIGNALOSOME COMPLEX SUBUNIT 7"/>
    <property type="match status" value="1"/>
</dbReference>
<dbReference type="SMART" id="SM00088">
    <property type="entry name" value="PINT"/>
    <property type="match status" value="1"/>
</dbReference>
<dbReference type="InterPro" id="IPR000717">
    <property type="entry name" value="PCI_dom"/>
</dbReference>
<evidence type="ECO:0000256" key="3">
    <source>
        <dbReference type="SAM" id="MobiDB-lite"/>
    </source>
</evidence>
<dbReference type="PANTHER" id="PTHR15350">
    <property type="entry name" value="COP9 SIGNALOSOME COMPLEX SUBUNIT 7/DENDRITIC CELL PROTEIN GA17"/>
    <property type="match status" value="1"/>
</dbReference>
<evidence type="ECO:0000256" key="1">
    <source>
        <dbReference type="ARBA" id="ARBA00008482"/>
    </source>
</evidence>
<keyword evidence="2" id="KW-0736">Signalosome</keyword>
<proteinExistence type="inferred from homology"/>
<dbReference type="AlphaFoldDB" id="A0A250X1R7"/>
<feature type="domain" description="PCI" evidence="4">
    <location>
        <begin position="1"/>
        <end position="155"/>
    </location>
</feature>
<accession>A0A250X1R7</accession>
<gene>
    <name evidence="5" type="ORF">CEUSTIGMA_g4468.t1</name>
</gene>
<feature type="region of interest" description="Disordered" evidence="3">
    <location>
        <begin position="233"/>
        <end position="276"/>
    </location>
</feature>
<dbReference type="EMBL" id="BEGY01000021">
    <property type="protein sequence ID" value="GAX77021.1"/>
    <property type="molecule type" value="Genomic_DNA"/>
</dbReference>
<name>A0A250X1R7_9CHLO</name>
<evidence type="ECO:0000313" key="5">
    <source>
        <dbReference type="EMBL" id="GAX77021.1"/>
    </source>
</evidence>
<organism evidence="5 6">
    <name type="scientific">Chlamydomonas eustigma</name>
    <dbReference type="NCBI Taxonomy" id="1157962"/>
    <lineage>
        <taxon>Eukaryota</taxon>
        <taxon>Viridiplantae</taxon>
        <taxon>Chlorophyta</taxon>
        <taxon>core chlorophytes</taxon>
        <taxon>Chlorophyceae</taxon>
        <taxon>CS clade</taxon>
        <taxon>Chlamydomonadales</taxon>
        <taxon>Chlamydomonadaceae</taxon>
        <taxon>Chlamydomonas</taxon>
    </lineage>
</organism>
<comment type="caution">
    <text evidence="5">The sequence shown here is derived from an EMBL/GenBank/DDBJ whole genome shotgun (WGS) entry which is preliminary data.</text>
</comment>
<dbReference type="GO" id="GO:0008180">
    <property type="term" value="C:COP9 signalosome"/>
    <property type="evidence" value="ECO:0007669"/>
    <property type="project" value="UniProtKB-KW"/>
</dbReference>
<feature type="compositionally biased region" description="Gly residues" evidence="3">
    <location>
        <begin position="251"/>
        <end position="263"/>
    </location>
</feature>
<keyword evidence="6" id="KW-1185">Reference proteome</keyword>
<reference evidence="5 6" key="1">
    <citation type="submission" date="2017-08" db="EMBL/GenBank/DDBJ databases">
        <title>Acidophilic green algal genome provides insights into adaptation to an acidic environment.</title>
        <authorList>
            <person name="Hirooka S."/>
            <person name="Hirose Y."/>
            <person name="Kanesaki Y."/>
            <person name="Higuchi S."/>
            <person name="Fujiwara T."/>
            <person name="Onuma R."/>
            <person name="Era A."/>
            <person name="Ohbayashi R."/>
            <person name="Uzuka A."/>
            <person name="Nozaki H."/>
            <person name="Yoshikawa H."/>
            <person name="Miyagishima S.Y."/>
        </authorList>
    </citation>
    <scope>NUCLEOTIDE SEQUENCE [LARGE SCALE GENOMIC DNA]</scope>
    <source>
        <strain evidence="5 6">NIES-2499</strain>
    </source>
</reference>
<dbReference type="PROSITE" id="PS50250">
    <property type="entry name" value="PCI"/>
    <property type="match status" value="1"/>
</dbReference>
<dbReference type="Pfam" id="PF01399">
    <property type="entry name" value="PCI"/>
    <property type="match status" value="1"/>
</dbReference>